<feature type="transmembrane region" description="Helical" evidence="7">
    <location>
        <begin position="77"/>
        <end position="102"/>
    </location>
</feature>
<evidence type="ECO:0000256" key="6">
    <source>
        <dbReference type="ARBA" id="ARBA00023136"/>
    </source>
</evidence>
<sequence length="248" mass="28164">MHITAKSLYCESKCFFRNQLFNLIFIAILATSTTTIMVHFFAHFGKKQLTFSEHDNISKSSSLNNINSQSTEQKYKLIATFIFISIAVLTGNSILLGSILYLIAAVSEKKTTTLLAAIHKIIIILPKLTILVLILNLIIQIGFLILVFPGILLTALLSIAPIILVHDRVDIYTSIKHSICIVLKNINIIAPAITFWFLTKIILVMFFSPMTVFSKNIIPFLFLFCNNLVLAFLIIYFYRFYILLNHIE</sequence>
<evidence type="ECO:0000256" key="7">
    <source>
        <dbReference type="HAMAP-Rule" id="MF_01067"/>
    </source>
</evidence>
<comment type="subcellular location">
    <subcellularLocation>
        <location evidence="1">Cell inner membrane</location>
        <topology evidence="1">Multi-pass membrane protein</topology>
    </subcellularLocation>
    <subcellularLocation>
        <location evidence="7">Cell membrane</location>
        <topology evidence="7">Multi-pass membrane protein</topology>
    </subcellularLocation>
</comment>
<feature type="transmembrane region" description="Helical" evidence="7">
    <location>
        <begin position="186"/>
        <end position="211"/>
    </location>
</feature>
<dbReference type="EMBL" id="PDKS01000001">
    <property type="protein sequence ID" value="PPI87451.1"/>
    <property type="molecule type" value="Genomic_DNA"/>
</dbReference>
<evidence type="ECO:0000256" key="1">
    <source>
        <dbReference type="ARBA" id="ARBA00004429"/>
    </source>
</evidence>
<dbReference type="AlphaFoldDB" id="A0A2P5SYN6"/>
<evidence type="ECO:0000256" key="3">
    <source>
        <dbReference type="ARBA" id="ARBA00022475"/>
    </source>
</evidence>
<protein>
    <recommendedName>
        <fullName evidence="7">UPF0259 membrane protein CRV11_00755</fullName>
    </recommendedName>
</protein>
<dbReference type="Pfam" id="PF06790">
    <property type="entry name" value="UPF0259"/>
    <property type="match status" value="1"/>
</dbReference>
<keyword evidence="6 7" id="KW-0472">Membrane</keyword>
<keyword evidence="4 7" id="KW-0812">Transmembrane</keyword>
<dbReference type="InterPro" id="IPR009627">
    <property type="entry name" value="UPF0259"/>
</dbReference>
<evidence type="ECO:0000313" key="8">
    <source>
        <dbReference type="EMBL" id="PPI87451.1"/>
    </source>
</evidence>
<evidence type="ECO:0000313" key="9">
    <source>
        <dbReference type="Proteomes" id="UP000296034"/>
    </source>
</evidence>
<dbReference type="Proteomes" id="UP000296034">
    <property type="component" value="Unassembled WGS sequence"/>
</dbReference>
<evidence type="ECO:0000256" key="2">
    <source>
        <dbReference type="ARBA" id="ARBA00005633"/>
    </source>
</evidence>
<keyword evidence="5 7" id="KW-1133">Transmembrane helix</keyword>
<evidence type="ECO:0000256" key="5">
    <source>
        <dbReference type="ARBA" id="ARBA00022989"/>
    </source>
</evidence>
<organism evidence="8 9">
    <name type="scientific">Candidatus Pantoea edessiphila</name>
    <dbReference type="NCBI Taxonomy" id="2044610"/>
    <lineage>
        <taxon>Bacteria</taxon>
        <taxon>Pseudomonadati</taxon>
        <taxon>Pseudomonadota</taxon>
        <taxon>Gammaproteobacteria</taxon>
        <taxon>Enterobacterales</taxon>
        <taxon>Erwiniaceae</taxon>
        <taxon>Pantoea</taxon>
    </lineage>
</organism>
<feature type="transmembrane region" description="Helical" evidence="7">
    <location>
        <begin position="141"/>
        <end position="165"/>
    </location>
</feature>
<dbReference type="OrthoDB" id="6454524at2"/>
<feature type="transmembrane region" description="Helical" evidence="7">
    <location>
        <begin position="114"/>
        <end position="135"/>
    </location>
</feature>
<comment type="caution">
    <text evidence="8">The sequence shown here is derived from an EMBL/GenBank/DDBJ whole genome shotgun (WGS) entry which is preliminary data.</text>
</comment>
<dbReference type="GO" id="GO:0005886">
    <property type="term" value="C:plasma membrane"/>
    <property type="evidence" value="ECO:0007669"/>
    <property type="project" value="UniProtKB-SubCell"/>
</dbReference>
<name>A0A2P5SYN6_9GAMM</name>
<gene>
    <name evidence="8" type="ORF">CRV11_00755</name>
</gene>
<dbReference type="RefSeq" id="WP_136131448.1">
    <property type="nucleotide sequence ID" value="NZ_PDKS01000001.1"/>
</dbReference>
<feature type="transmembrane region" description="Helical" evidence="7">
    <location>
        <begin position="217"/>
        <end position="238"/>
    </location>
</feature>
<proteinExistence type="inferred from homology"/>
<comment type="similarity">
    <text evidence="2 7">Belongs to the UPF0259 family.</text>
</comment>
<accession>A0A2P5SYN6</accession>
<evidence type="ECO:0000256" key="4">
    <source>
        <dbReference type="ARBA" id="ARBA00022692"/>
    </source>
</evidence>
<feature type="transmembrane region" description="Helical" evidence="7">
    <location>
        <begin position="20"/>
        <end position="42"/>
    </location>
</feature>
<reference evidence="8 9" key="1">
    <citation type="journal article" date="2018" name="Genome Biol. Evol.">
        <title>Cladogenesis and Genomic Streamlining in Extracellular Endosymbionts of Tropical Stink Bugs.</title>
        <authorList>
            <person name="Otero-Bravo A."/>
            <person name="Goffredi S."/>
            <person name="Sabree Z.L."/>
        </authorList>
    </citation>
    <scope>NUCLEOTIDE SEQUENCE [LARGE SCALE GENOMIC DNA]</scope>
    <source>
        <strain evidence="8 9">SoET</strain>
    </source>
</reference>
<dbReference type="HAMAP" id="MF_01067">
    <property type="entry name" value="UPF0259"/>
    <property type="match status" value="1"/>
</dbReference>
<keyword evidence="3 7" id="KW-1003">Cell membrane</keyword>